<protein>
    <recommendedName>
        <fullName evidence="1">F-box domain-containing protein</fullName>
    </recommendedName>
</protein>
<dbReference type="EMBL" id="LKAJ01000019">
    <property type="protein sequence ID" value="KRG18669.1"/>
    <property type="molecule type" value="Genomic_DNA"/>
</dbReference>
<organism evidence="2">
    <name type="scientific">Candidatus Berkiella aquae</name>
    <dbReference type="NCBI Taxonomy" id="295108"/>
    <lineage>
        <taxon>Bacteria</taxon>
        <taxon>Pseudomonadati</taxon>
        <taxon>Pseudomonadota</taxon>
        <taxon>Gammaproteobacteria</taxon>
        <taxon>Candidatus Berkiellales</taxon>
        <taxon>Candidatus Berkiellaceae</taxon>
        <taxon>Candidatus Berkiella</taxon>
    </lineage>
</organism>
<feature type="domain" description="F-box" evidence="1">
    <location>
        <begin position="25"/>
        <end position="59"/>
    </location>
</feature>
<name>A0A0Q9YDT8_9GAMM</name>
<reference evidence="2" key="1">
    <citation type="submission" date="2015-09" db="EMBL/GenBank/DDBJ databases">
        <title>Draft Genome Sequences of Two Novel Amoeba-resistant Intranuclear Bacteria, Candidatus Berkiella cookevillensis and Candidatus Berkiella aquae.</title>
        <authorList>
            <person name="Mehari Y.T."/>
            <person name="Arivett B.A."/>
            <person name="Farone A.L."/>
            <person name="Gunderson J.H."/>
            <person name="Farone M.B."/>
        </authorList>
    </citation>
    <scope>NUCLEOTIDE SEQUENCE [LARGE SCALE GENOMIC DNA]</scope>
    <source>
        <strain evidence="2">HT99</strain>
    </source>
</reference>
<comment type="caution">
    <text evidence="2">The sequence shown here is derived from an EMBL/GenBank/DDBJ whole genome shotgun (WGS) entry which is preliminary data.</text>
</comment>
<evidence type="ECO:0000313" key="2">
    <source>
        <dbReference type="EMBL" id="KRG18669.1"/>
    </source>
</evidence>
<evidence type="ECO:0000313" key="3">
    <source>
        <dbReference type="EMBL" id="MCS5709927.1"/>
    </source>
</evidence>
<dbReference type="RefSeq" id="WP_075067547.1">
    <property type="nucleotide sequence ID" value="NZ_LKAJ02000001.1"/>
</dbReference>
<keyword evidence="4" id="KW-1185">Reference proteome</keyword>
<dbReference type="AlphaFoldDB" id="A0A0Q9YDT8"/>
<evidence type="ECO:0000313" key="4">
    <source>
        <dbReference type="Proteomes" id="UP000051497"/>
    </source>
</evidence>
<gene>
    <name evidence="3" type="ORF">HT99x_000655</name>
    <name evidence="2" type="ORF">HT99x_02955</name>
</gene>
<dbReference type="InterPro" id="IPR001810">
    <property type="entry name" value="F-box_dom"/>
</dbReference>
<dbReference type="EMBL" id="LKAJ02000001">
    <property type="protein sequence ID" value="MCS5709927.1"/>
    <property type="molecule type" value="Genomic_DNA"/>
</dbReference>
<sequence length="530" mass="60936">MFFRRKKHPTKTEQNASLKKATTFNDLVDDLKMVVFDLLDSSDLLTVHRVCHTWNSALLSATYSPWSYRLNHDFPTSYIPMLKAEESRNRLVQNRHYCFNTLSIVSQDKEGAPYVFSALEGKLDAINQASIKMDTKNRLFALALANGCKAAAQELHKSIHQSEEAYQLLAYEIAVRFNNVEIMLDLIEELEPNVKKFYLTEMLFYTKKHAVPQTFLIALTAILKKCYQLQDTALTVQDISLALEGHIEKIDPNKWQGRVKKILWMLALAHNEPHALEEKCDSALLQEFFIFTCLFQNMKRIPYLMGDRENEFPIFYCHVMSSAFRNGELDLAALILSLVKQKGLYAFRYATKQAVDYLAVQYDFDKNFVSLLKNEFKLTEFSIFSANNFLECLRQGNITLASIILEQSENLQCPANDLLAAVETSKSFHSINLNDMVVFLILGNPDHDPQDIARIIKTLIVGNHRALATAFIHHLDMAFSIEEAEDDLWLIDDFMQQYVLNKQLQHLSLIDEEPQQERASRKHGNTCAIQ</sequence>
<dbReference type="Proteomes" id="UP000051497">
    <property type="component" value="Unassembled WGS sequence"/>
</dbReference>
<dbReference type="Pfam" id="PF00646">
    <property type="entry name" value="F-box"/>
    <property type="match status" value="1"/>
</dbReference>
<reference evidence="3" key="3">
    <citation type="submission" date="2021-06" db="EMBL/GenBank/DDBJ databases">
        <title>Genomic Description and Analysis of Intracellular Bacteria, Candidatus Berkiella cookevillensis and Candidatus Berkiella aquae.</title>
        <authorList>
            <person name="Kidane D.T."/>
            <person name="Mehari Y.T."/>
            <person name="Rice F.C."/>
            <person name="Arivett B.A."/>
            <person name="Farone A.L."/>
            <person name="Berk S.G."/>
            <person name="Farone M.B."/>
        </authorList>
    </citation>
    <scope>NUCLEOTIDE SEQUENCE</scope>
    <source>
        <strain evidence="3">HT99</strain>
    </source>
</reference>
<proteinExistence type="predicted"/>
<accession>A0A0Q9YDT8</accession>
<evidence type="ECO:0000259" key="1">
    <source>
        <dbReference type="Pfam" id="PF00646"/>
    </source>
</evidence>
<dbReference type="STRING" id="295108.HT99x_02955"/>
<dbReference type="InterPro" id="IPR036047">
    <property type="entry name" value="F-box-like_dom_sf"/>
</dbReference>
<reference evidence="3" key="2">
    <citation type="journal article" date="2016" name="Genome Announc.">
        <title>Draft Genome Sequences of Two Novel Amoeba-Resistant Intranuclear Bacteria, 'Candidatus Berkiella cookevillensis' and 'Candidatus Berkiella aquae'.</title>
        <authorList>
            <person name="Mehari Y.T."/>
            <person name="Arivett B.A."/>
            <person name="Farone A.L."/>
            <person name="Gunderson J.H."/>
            <person name="Farone M.B."/>
        </authorList>
    </citation>
    <scope>NUCLEOTIDE SEQUENCE</scope>
    <source>
        <strain evidence="3">HT99</strain>
    </source>
</reference>
<dbReference type="SUPFAM" id="SSF81383">
    <property type="entry name" value="F-box domain"/>
    <property type="match status" value="1"/>
</dbReference>